<evidence type="ECO:0000256" key="3">
    <source>
        <dbReference type="ARBA" id="ARBA00022801"/>
    </source>
</evidence>
<dbReference type="OMA" id="GMIMLAD"/>
<dbReference type="GO" id="GO:0008614">
    <property type="term" value="P:pyridoxine metabolic process"/>
    <property type="evidence" value="ECO:0007669"/>
    <property type="project" value="TreeGrafter"/>
</dbReference>
<dbReference type="AlphaFoldDB" id="A0A0E9N847"/>
<keyword evidence="5" id="KW-0456">Lyase</keyword>
<evidence type="ECO:0000256" key="4">
    <source>
        <dbReference type="ARBA" id="ARBA00022962"/>
    </source>
</evidence>
<dbReference type="GO" id="GO:0016829">
    <property type="term" value="F:lyase activity"/>
    <property type="evidence" value="ECO:0007669"/>
    <property type="project" value="UniProtKB-KW"/>
</dbReference>
<comment type="catalytic activity">
    <reaction evidence="6">
        <text>L-glutamine + H2O = L-glutamate + NH4(+)</text>
        <dbReference type="Rhea" id="RHEA:15889"/>
        <dbReference type="ChEBI" id="CHEBI:15377"/>
        <dbReference type="ChEBI" id="CHEBI:28938"/>
        <dbReference type="ChEBI" id="CHEBI:29985"/>
        <dbReference type="ChEBI" id="CHEBI:58359"/>
        <dbReference type="EC" id="3.5.1.2"/>
    </reaction>
</comment>
<evidence type="ECO:0000256" key="2">
    <source>
        <dbReference type="ARBA" id="ARBA00012918"/>
    </source>
</evidence>
<dbReference type="PROSITE" id="PS51273">
    <property type="entry name" value="GATASE_TYPE_1"/>
    <property type="match status" value="1"/>
</dbReference>
<keyword evidence="8" id="KW-1185">Reference proteome</keyword>
<evidence type="ECO:0000256" key="5">
    <source>
        <dbReference type="ARBA" id="ARBA00023239"/>
    </source>
</evidence>
<comment type="similarity">
    <text evidence="1">Belongs to the glutaminase PdxT/SNO family.</text>
</comment>
<keyword evidence="4" id="KW-0315">Glutamine amidotransferase</keyword>
<dbReference type="GO" id="GO:0004359">
    <property type="term" value="F:glutaminase activity"/>
    <property type="evidence" value="ECO:0007669"/>
    <property type="project" value="UniProtKB-EC"/>
</dbReference>
<dbReference type="GO" id="GO:0005829">
    <property type="term" value="C:cytosol"/>
    <property type="evidence" value="ECO:0007669"/>
    <property type="project" value="TreeGrafter"/>
</dbReference>
<dbReference type="GO" id="GO:1903600">
    <property type="term" value="C:glutaminase complex"/>
    <property type="evidence" value="ECO:0007669"/>
    <property type="project" value="TreeGrafter"/>
</dbReference>
<dbReference type="PANTHER" id="PTHR31559:SF0">
    <property type="entry name" value="PYRIDOXAL 5'-PHOSPHATE SYNTHASE SUBUNIT SNO1-RELATED"/>
    <property type="match status" value="1"/>
</dbReference>
<sequence>MLLSYRQSFQHKDDIGDYCQLQTTTFKRHQTSLAPLGKLQTKDKMTAEFTVGVLALQGAFIEHVNLLKAARNAVSFSYDIIEVRTVEELNKCSALIIPGGESTTISLVAQRTGLLEPLREFVKVQRKPTWGTCAGMILLSEQANRTKKGGQELIGGLDVRINRNQFGGQQESFETFLDLDFIDRPEEKFPSLFIRAPIVESLLPGTPLEDAVSAPGEHGEGQVKALVRLPKKTISEVGNAGGETTDIVAVQQANVVGMSFHPELSSDFRMHQWWVEKCVYPAIKNA</sequence>
<dbReference type="InterPro" id="IPR021196">
    <property type="entry name" value="PdxT/SNO_CS"/>
</dbReference>
<evidence type="ECO:0000256" key="1">
    <source>
        <dbReference type="ARBA" id="ARBA00008345"/>
    </source>
</evidence>
<dbReference type="EMBL" id="BACD03000002">
    <property type="protein sequence ID" value="GAO46004.1"/>
    <property type="molecule type" value="Genomic_DNA"/>
</dbReference>
<name>A0A0E9N847_SAICN</name>
<evidence type="ECO:0000313" key="7">
    <source>
        <dbReference type="EMBL" id="GAO46004.1"/>
    </source>
</evidence>
<dbReference type="Pfam" id="PF01174">
    <property type="entry name" value="SNO"/>
    <property type="match status" value="1"/>
</dbReference>
<evidence type="ECO:0000256" key="6">
    <source>
        <dbReference type="ARBA" id="ARBA00049534"/>
    </source>
</evidence>
<reference evidence="7 8" key="1">
    <citation type="journal article" date="2011" name="J. Gen. Appl. Microbiol.">
        <title>Draft genome sequencing of the enigmatic yeast Saitoella complicata.</title>
        <authorList>
            <person name="Nishida H."/>
            <person name="Hamamoto M."/>
            <person name="Sugiyama J."/>
        </authorList>
    </citation>
    <scope>NUCLEOTIDE SEQUENCE [LARGE SCALE GENOMIC DNA]</scope>
    <source>
        <strain evidence="7 8">NRRL Y-17804</strain>
    </source>
</reference>
<keyword evidence="3" id="KW-0378">Hydrolase</keyword>
<accession>A0A0E9N847</accession>
<dbReference type="Proteomes" id="UP000033140">
    <property type="component" value="Unassembled WGS sequence"/>
</dbReference>
<organism evidence="7 8">
    <name type="scientific">Saitoella complicata (strain BCRC 22490 / CBS 7301 / JCM 7358 / NBRC 10748 / NRRL Y-17804)</name>
    <dbReference type="NCBI Taxonomy" id="698492"/>
    <lineage>
        <taxon>Eukaryota</taxon>
        <taxon>Fungi</taxon>
        <taxon>Dikarya</taxon>
        <taxon>Ascomycota</taxon>
        <taxon>Taphrinomycotina</taxon>
        <taxon>Taphrinomycotina incertae sedis</taxon>
        <taxon>Saitoella</taxon>
    </lineage>
</organism>
<dbReference type="InterPro" id="IPR029062">
    <property type="entry name" value="Class_I_gatase-like"/>
</dbReference>
<dbReference type="FunFam" id="3.40.50.880:FF:000077">
    <property type="entry name" value="Unplaced genomic scaffold supercont2.4, whole genome shotgun sequence"/>
    <property type="match status" value="1"/>
</dbReference>
<dbReference type="EC" id="3.5.1.2" evidence="2"/>
<protein>
    <recommendedName>
        <fullName evidence="2">glutaminase</fullName>
        <ecNumber evidence="2">3.5.1.2</ecNumber>
    </recommendedName>
</protein>
<reference evidence="7 8" key="2">
    <citation type="journal article" date="2014" name="J. Gen. Appl. Microbiol.">
        <title>The early diverging ascomycetous budding yeast Saitoella complicata has three histone deacetylases belonging to the Clr6, Hos2, and Rpd3 lineages.</title>
        <authorList>
            <person name="Nishida H."/>
            <person name="Matsumoto T."/>
            <person name="Kondo S."/>
            <person name="Hamamoto M."/>
            <person name="Yoshikawa H."/>
        </authorList>
    </citation>
    <scope>NUCLEOTIDE SEQUENCE [LARGE SCALE GENOMIC DNA]</scope>
    <source>
        <strain evidence="7 8">NRRL Y-17804</strain>
    </source>
</reference>
<dbReference type="NCBIfam" id="TIGR03800">
    <property type="entry name" value="PLP_synth_Pdx2"/>
    <property type="match status" value="1"/>
</dbReference>
<dbReference type="STRING" id="698492.A0A0E9N847"/>
<dbReference type="PROSITE" id="PS51130">
    <property type="entry name" value="PDXT_SNO_2"/>
    <property type="match status" value="1"/>
</dbReference>
<comment type="caution">
    <text evidence="7">The sequence shown here is derived from an EMBL/GenBank/DDBJ whole genome shotgun (WGS) entry which is preliminary data.</text>
</comment>
<dbReference type="GO" id="GO:0042823">
    <property type="term" value="P:pyridoxal phosphate biosynthetic process"/>
    <property type="evidence" value="ECO:0007669"/>
    <property type="project" value="InterPro"/>
</dbReference>
<dbReference type="CDD" id="cd01749">
    <property type="entry name" value="GATase1_PB"/>
    <property type="match status" value="1"/>
</dbReference>
<evidence type="ECO:0000313" key="8">
    <source>
        <dbReference type="Proteomes" id="UP000033140"/>
    </source>
</evidence>
<dbReference type="PROSITE" id="PS01236">
    <property type="entry name" value="PDXT_SNO_1"/>
    <property type="match status" value="1"/>
</dbReference>
<dbReference type="PANTHER" id="PTHR31559">
    <property type="entry name" value="PYRIDOXAL 5'-PHOSPHATE SYNTHASE SUBUNIT SNO"/>
    <property type="match status" value="1"/>
</dbReference>
<dbReference type="SUPFAM" id="SSF52317">
    <property type="entry name" value="Class I glutamine amidotransferase-like"/>
    <property type="match status" value="1"/>
</dbReference>
<dbReference type="Gene3D" id="3.40.50.880">
    <property type="match status" value="1"/>
</dbReference>
<reference evidence="7 8" key="3">
    <citation type="journal article" date="2015" name="Genome Announc.">
        <title>Draft Genome Sequence of the Archiascomycetous Yeast Saitoella complicata.</title>
        <authorList>
            <person name="Yamauchi K."/>
            <person name="Kondo S."/>
            <person name="Hamamoto M."/>
            <person name="Takahashi Y."/>
            <person name="Ogura Y."/>
            <person name="Hayashi T."/>
            <person name="Nishida H."/>
        </authorList>
    </citation>
    <scope>NUCLEOTIDE SEQUENCE [LARGE SCALE GENOMIC DNA]</scope>
    <source>
        <strain evidence="7 8">NRRL Y-17804</strain>
    </source>
</reference>
<proteinExistence type="inferred from homology"/>
<dbReference type="InterPro" id="IPR002161">
    <property type="entry name" value="PdxT/SNO"/>
</dbReference>
<gene>
    <name evidence="7" type="ORF">G7K_0249-t1</name>
</gene>